<keyword evidence="4" id="KW-1185">Reference proteome</keyword>
<protein>
    <recommendedName>
        <fullName evidence="5">Secreted protein</fullName>
    </recommendedName>
</protein>
<evidence type="ECO:0008006" key="5">
    <source>
        <dbReference type="Google" id="ProtNLM"/>
    </source>
</evidence>
<feature type="signal peptide" evidence="2">
    <location>
        <begin position="1"/>
        <end position="23"/>
    </location>
</feature>
<comment type="caution">
    <text evidence="3">The sequence shown here is derived from an EMBL/GenBank/DDBJ whole genome shotgun (WGS) entry which is preliminary data.</text>
</comment>
<feature type="chain" id="PRO_5022184897" description="Secreted protein" evidence="2">
    <location>
        <begin position="24"/>
        <end position="196"/>
    </location>
</feature>
<keyword evidence="2" id="KW-0732">Signal</keyword>
<sequence>MRITNLVLTALLLTAATTGTAGAALSPAAEGVSIEFSESDSPSNLQLMQALDETNQSGLNESVLRQHARSALPAKTPMAGNYGHEGAEMALIVGDHDSTGFNARYPARRGADPESTSLAAATGGTHSVGSGEISGASAPIVAASSGSPVLANSPIIPLSTSPAPGQQNVPLPPTAILFASALFGLPVTRRLGMFGQ</sequence>
<feature type="compositionally biased region" description="Polar residues" evidence="1">
    <location>
        <begin position="114"/>
        <end position="126"/>
    </location>
</feature>
<organism evidence="3 4">
    <name type="scientific">Geobacter argillaceus</name>
    <dbReference type="NCBI Taxonomy" id="345631"/>
    <lineage>
        <taxon>Bacteria</taxon>
        <taxon>Pseudomonadati</taxon>
        <taxon>Thermodesulfobacteriota</taxon>
        <taxon>Desulfuromonadia</taxon>
        <taxon>Geobacterales</taxon>
        <taxon>Geobacteraceae</taxon>
        <taxon>Geobacter</taxon>
    </lineage>
</organism>
<dbReference type="AlphaFoldDB" id="A0A562VFY5"/>
<evidence type="ECO:0000256" key="2">
    <source>
        <dbReference type="SAM" id="SignalP"/>
    </source>
</evidence>
<proteinExistence type="predicted"/>
<evidence type="ECO:0000313" key="3">
    <source>
        <dbReference type="EMBL" id="TWJ16843.1"/>
    </source>
</evidence>
<evidence type="ECO:0000256" key="1">
    <source>
        <dbReference type="SAM" id="MobiDB-lite"/>
    </source>
</evidence>
<reference evidence="3 4" key="1">
    <citation type="submission" date="2019-07" db="EMBL/GenBank/DDBJ databases">
        <title>Genomic Encyclopedia of Archaeal and Bacterial Type Strains, Phase II (KMG-II): from individual species to whole genera.</title>
        <authorList>
            <person name="Goeker M."/>
        </authorList>
    </citation>
    <scope>NUCLEOTIDE SEQUENCE [LARGE SCALE GENOMIC DNA]</scope>
    <source>
        <strain evidence="3 4">ATCC BAA-1139</strain>
    </source>
</reference>
<dbReference type="RefSeq" id="WP_145024585.1">
    <property type="nucleotide sequence ID" value="NZ_VLLN01000024.1"/>
</dbReference>
<gene>
    <name evidence="3" type="ORF">JN12_03202</name>
</gene>
<name>A0A562VFY5_9BACT</name>
<accession>A0A562VFY5</accession>
<feature type="region of interest" description="Disordered" evidence="1">
    <location>
        <begin position="105"/>
        <end position="126"/>
    </location>
</feature>
<evidence type="ECO:0000313" key="4">
    <source>
        <dbReference type="Proteomes" id="UP000319449"/>
    </source>
</evidence>
<dbReference type="EMBL" id="VLLN01000024">
    <property type="protein sequence ID" value="TWJ16843.1"/>
    <property type="molecule type" value="Genomic_DNA"/>
</dbReference>
<dbReference type="Proteomes" id="UP000319449">
    <property type="component" value="Unassembled WGS sequence"/>
</dbReference>